<keyword evidence="9" id="KW-0732">Signal</keyword>
<evidence type="ECO:0000256" key="20">
    <source>
        <dbReference type="SAM" id="Phobius"/>
    </source>
</evidence>
<gene>
    <name evidence="22" type="ORF">NMOB1V02_LOCUS10516</name>
</gene>
<evidence type="ECO:0000256" key="3">
    <source>
        <dbReference type="ARBA" id="ARBA00022448"/>
    </source>
</evidence>
<keyword evidence="17" id="KW-0325">Glycoprotein</keyword>
<keyword evidence="11" id="KW-0106">Calcium</keyword>
<dbReference type="GO" id="GO:0030424">
    <property type="term" value="C:axon"/>
    <property type="evidence" value="ECO:0007669"/>
    <property type="project" value="TreeGrafter"/>
</dbReference>
<dbReference type="SUPFAM" id="SSF141072">
    <property type="entry name" value="CalX-like"/>
    <property type="match status" value="2"/>
</dbReference>
<evidence type="ECO:0000256" key="13">
    <source>
        <dbReference type="ARBA" id="ARBA00022989"/>
    </source>
</evidence>
<keyword evidence="6" id="KW-0109">Calcium transport</keyword>
<dbReference type="Proteomes" id="UP000678499">
    <property type="component" value="Unassembled WGS sequence"/>
</dbReference>
<evidence type="ECO:0000259" key="21">
    <source>
        <dbReference type="SMART" id="SM00237"/>
    </source>
</evidence>
<keyword evidence="18" id="KW-0739">Sodium transport</keyword>
<dbReference type="GO" id="GO:0098794">
    <property type="term" value="C:postsynapse"/>
    <property type="evidence" value="ECO:0007669"/>
    <property type="project" value="TreeGrafter"/>
</dbReference>
<comment type="subcellular location">
    <subcellularLocation>
        <location evidence="1">Cell membrane</location>
        <topology evidence="1">Multi-pass membrane protein</topology>
    </subcellularLocation>
</comment>
<evidence type="ECO:0000256" key="14">
    <source>
        <dbReference type="ARBA" id="ARBA00023053"/>
    </source>
</evidence>
<evidence type="ECO:0000256" key="5">
    <source>
        <dbReference type="ARBA" id="ARBA00022475"/>
    </source>
</evidence>
<keyword evidence="15" id="KW-0406">Ion transport</keyword>
<organism evidence="22">
    <name type="scientific">Notodromas monacha</name>
    <dbReference type="NCBI Taxonomy" id="399045"/>
    <lineage>
        <taxon>Eukaryota</taxon>
        <taxon>Metazoa</taxon>
        <taxon>Ecdysozoa</taxon>
        <taxon>Arthropoda</taxon>
        <taxon>Crustacea</taxon>
        <taxon>Oligostraca</taxon>
        <taxon>Ostracoda</taxon>
        <taxon>Podocopa</taxon>
        <taxon>Podocopida</taxon>
        <taxon>Cypridocopina</taxon>
        <taxon>Cypridoidea</taxon>
        <taxon>Cyprididae</taxon>
        <taxon>Notodromas</taxon>
    </lineage>
</organism>
<dbReference type="SMART" id="SM00237">
    <property type="entry name" value="Calx_beta"/>
    <property type="match status" value="2"/>
</dbReference>
<evidence type="ECO:0000256" key="2">
    <source>
        <dbReference type="ARBA" id="ARBA00007489"/>
    </source>
</evidence>
<dbReference type="GO" id="GO:0098703">
    <property type="term" value="P:calcium ion import across plasma membrane"/>
    <property type="evidence" value="ECO:0007669"/>
    <property type="project" value="TreeGrafter"/>
</dbReference>
<evidence type="ECO:0000256" key="8">
    <source>
        <dbReference type="ARBA" id="ARBA00022723"/>
    </source>
</evidence>
<dbReference type="GO" id="GO:0007154">
    <property type="term" value="P:cell communication"/>
    <property type="evidence" value="ECO:0007669"/>
    <property type="project" value="InterPro"/>
</dbReference>
<dbReference type="Pfam" id="PF03160">
    <property type="entry name" value="Calx-beta"/>
    <property type="match status" value="2"/>
</dbReference>
<dbReference type="PRINTS" id="PR01259">
    <property type="entry name" value="NACAEXCHNGR"/>
</dbReference>
<keyword evidence="4" id="KW-0050">Antiport</keyword>
<name>A0A7R9GJQ4_9CRUS</name>
<keyword evidence="16 20" id="KW-0472">Membrane</keyword>
<evidence type="ECO:0000256" key="16">
    <source>
        <dbReference type="ARBA" id="ARBA00023136"/>
    </source>
</evidence>
<dbReference type="OrthoDB" id="418484at2759"/>
<keyword evidence="8" id="KW-0479">Metal-binding</keyword>
<feature type="domain" description="Calx-beta" evidence="21">
    <location>
        <begin position="192"/>
        <end position="292"/>
    </location>
</feature>
<dbReference type="InterPro" id="IPR044880">
    <property type="entry name" value="NCX_ion-bd_dom_sf"/>
</dbReference>
<evidence type="ECO:0000256" key="6">
    <source>
        <dbReference type="ARBA" id="ARBA00022568"/>
    </source>
</evidence>
<dbReference type="GO" id="GO:0046872">
    <property type="term" value="F:metal ion binding"/>
    <property type="evidence" value="ECO:0007669"/>
    <property type="project" value="UniProtKB-KW"/>
</dbReference>
<evidence type="ECO:0000256" key="12">
    <source>
        <dbReference type="ARBA" id="ARBA00022860"/>
    </source>
</evidence>
<dbReference type="Pfam" id="PF01699">
    <property type="entry name" value="Na_Ca_ex"/>
    <property type="match status" value="1"/>
</dbReference>
<dbReference type="GO" id="GO:0042383">
    <property type="term" value="C:sarcolemma"/>
    <property type="evidence" value="ECO:0007669"/>
    <property type="project" value="TreeGrafter"/>
</dbReference>
<dbReference type="PANTHER" id="PTHR11878:SF76">
    <property type="entry name" value="CALX-BETA DOMAIN-CONTAINING PROTEIN"/>
    <property type="match status" value="1"/>
</dbReference>
<keyword evidence="10" id="KW-0677">Repeat</keyword>
<proteinExistence type="inferred from homology"/>
<feature type="domain" description="Calx-beta" evidence="21">
    <location>
        <begin position="69"/>
        <end position="172"/>
    </location>
</feature>
<sequence length="501" mass="55092">MDVKKYPGISNEDAAILAATKLVESQPKNLGWYRVAASRAMTGTRRRQPLLTEKLKLVHEAMKSHSEAVDVGNLEENAIEGDKAVIEFYAATCAVAESHGKFAVGIRRHGRTDIPVQVRVETIEGTATAVTDFVPVNKIVSFLPNETEQEVEVETVCDKQWEPDEEFYLKLSLLPLDAFAHDSVVLGRLSIMEITVVNDDDPGTLSFDKGCYVVRGTCGTTSIPVIRRNGVDGVVKVHYKTVEKSSAISGKDYIPQEGVLEFRHGETKLAINVPIINDFHPERNEHFEVQLFDVEGGASLGKLCSTIVTIVNDDDFEPVMKKMMSMTTENLEKLQLFHKASWVAQIREALNVNSGYIDTATPLDYLAHVFTFGWKVIFCLVPPVEIWGGWLAFFVSLTFLAMLTAVVGDCASIFGCLVGLSDEVTAIALVSAGTSLPDTFASMSAARQEKFADLAIGNVTGSNSVNVFLGLGLPWMIAAIYHGYHVREENSEFLPDLWHSV</sequence>
<dbReference type="GO" id="GO:0005516">
    <property type="term" value="F:calmodulin binding"/>
    <property type="evidence" value="ECO:0007669"/>
    <property type="project" value="UniProtKB-KW"/>
</dbReference>
<keyword evidence="5" id="KW-1003">Cell membrane</keyword>
<dbReference type="GO" id="GO:0005432">
    <property type="term" value="F:calcium:sodium antiporter activity"/>
    <property type="evidence" value="ECO:0007669"/>
    <property type="project" value="InterPro"/>
</dbReference>
<reference evidence="22" key="1">
    <citation type="submission" date="2020-11" db="EMBL/GenBank/DDBJ databases">
        <authorList>
            <person name="Tran Van P."/>
        </authorList>
    </citation>
    <scope>NUCLEOTIDE SEQUENCE</scope>
</reference>
<dbReference type="InterPro" id="IPR038081">
    <property type="entry name" value="CalX-like_sf"/>
</dbReference>
<dbReference type="Gene3D" id="1.20.1420.30">
    <property type="entry name" value="NCX, central ion-binding region"/>
    <property type="match status" value="1"/>
</dbReference>
<dbReference type="Gene3D" id="2.60.40.2030">
    <property type="match status" value="2"/>
</dbReference>
<evidence type="ECO:0000256" key="18">
    <source>
        <dbReference type="ARBA" id="ARBA00023201"/>
    </source>
</evidence>
<keyword evidence="13 20" id="KW-1133">Transmembrane helix</keyword>
<dbReference type="AlphaFoldDB" id="A0A7R9GJQ4"/>
<evidence type="ECO:0000313" key="22">
    <source>
        <dbReference type="EMBL" id="CAD7282898.1"/>
    </source>
</evidence>
<evidence type="ECO:0000256" key="10">
    <source>
        <dbReference type="ARBA" id="ARBA00022737"/>
    </source>
</evidence>
<comment type="similarity">
    <text evidence="2">Belongs to the Ca(2+):cation antiporter (CaCA) (TC 2.A.19) family. SLC8 subfamily.</text>
</comment>
<evidence type="ECO:0000256" key="15">
    <source>
        <dbReference type="ARBA" id="ARBA00023065"/>
    </source>
</evidence>
<feature type="transmembrane region" description="Helical" evidence="20">
    <location>
        <begin position="387"/>
        <end position="407"/>
    </location>
</feature>
<keyword evidence="14" id="KW-0915">Sodium</keyword>
<evidence type="ECO:0000256" key="4">
    <source>
        <dbReference type="ARBA" id="ARBA00022449"/>
    </source>
</evidence>
<evidence type="ECO:0000256" key="19">
    <source>
        <dbReference type="ARBA" id="ARBA00033667"/>
    </source>
</evidence>
<evidence type="ECO:0000256" key="7">
    <source>
        <dbReference type="ARBA" id="ARBA00022692"/>
    </source>
</evidence>
<dbReference type="PANTHER" id="PTHR11878">
    <property type="entry name" value="SODIUM/CALCIUM EXCHANGER"/>
    <property type="match status" value="1"/>
</dbReference>
<keyword evidence="3" id="KW-0813">Transport</keyword>
<evidence type="ECO:0000313" key="23">
    <source>
        <dbReference type="Proteomes" id="UP000678499"/>
    </source>
</evidence>
<dbReference type="InterPro" id="IPR003644">
    <property type="entry name" value="Calx_beta"/>
</dbReference>
<dbReference type="EMBL" id="CAJPEX010004485">
    <property type="protein sequence ID" value="CAG0923050.1"/>
    <property type="molecule type" value="Genomic_DNA"/>
</dbReference>
<dbReference type="EMBL" id="OA886522">
    <property type="protein sequence ID" value="CAD7282898.1"/>
    <property type="molecule type" value="Genomic_DNA"/>
</dbReference>
<dbReference type="InterPro" id="IPR051171">
    <property type="entry name" value="CaCA"/>
</dbReference>
<comment type="catalytic activity">
    <reaction evidence="19">
        <text>Ca(2+)(in) + 3 Na(+)(out) = Ca(2+)(out) + 3 Na(+)(in)</text>
        <dbReference type="Rhea" id="RHEA:69955"/>
        <dbReference type="ChEBI" id="CHEBI:29101"/>
        <dbReference type="ChEBI" id="CHEBI:29108"/>
    </reaction>
</comment>
<dbReference type="InterPro" id="IPR004837">
    <property type="entry name" value="NaCa_Exmemb"/>
</dbReference>
<protein>
    <recommendedName>
        <fullName evidence="21">Calx-beta domain-containing protein</fullName>
    </recommendedName>
</protein>
<evidence type="ECO:0000256" key="1">
    <source>
        <dbReference type="ARBA" id="ARBA00004651"/>
    </source>
</evidence>
<keyword evidence="7 20" id="KW-0812">Transmembrane</keyword>
<evidence type="ECO:0000256" key="17">
    <source>
        <dbReference type="ARBA" id="ARBA00023180"/>
    </source>
</evidence>
<evidence type="ECO:0000256" key="11">
    <source>
        <dbReference type="ARBA" id="ARBA00022837"/>
    </source>
</evidence>
<accession>A0A7R9GJQ4</accession>
<dbReference type="InterPro" id="IPR004836">
    <property type="entry name" value="Na_Ca_Ex"/>
</dbReference>
<keyword evidence="12" id="KW-0112">Calmodulin-binding</keyword>
<keyword evidence="23" id="KW-1185">Reference proteome</keyword>
<evidence type="ECO:0000256" key="9">
    <source>
        <dbReference type="ARBA" id="ARBA00022729"/>
    </source>
</evidence>